<dbReference type="Pfam" id="PF00460">
    <property type="entry name" value="Flg_bb_rod"/>
    <property type="match status" value="1"/>
</dbReference>
<dbReference type="RefSeq" id="WP_034892582.1">
    <property type="nucleotide sequence ID" value="NZ_JRUQ01000037.1"/>
</dbReference>
<dbReference type="Pfam" id="PF06429">
    <property type="entry name" value="Flg_bbr_C"/>
    <property type="match status" value="1"/>
</dbReference>
<accession>A0A0A3Z6D1</accession>
<comment type="subcellular location">
    <subcellularLocation>
        <location evidence="1 7">Bacterial flagellum</location>
    </subcellularLocation>
    <subcellularLocation>
        <location evidence="2 7">Secreted</location>
    </subcellularLocation>
</comment>
<reference evidence="12 13" key="1">
    <citation type="submission" date="2014-10" db="EMBL/GenBank/DDBJ databases">
        <title>Genome sequence of Erwinia typographi M043b.</title>
        <authorList>
            <person name="Chan K.-G."/>
            <person name="Tan W.-S."/>
        </authorList>
    </citation>
    <scope>NUCLEOTIDE SEQUENCE [LARGE SCALE GENOMIC DNA]</scope>
    <source>
        <strain evidence="12 13">M043b</strain>
    </source>
</reference>
<feature type="domain" description="Flagellar basal-body/hook protein C-terminal" evidence="9">
    <location>
        <begin position="515"/>
        <end position="553"/>
    </location>
</feature>
<dbReference type="PROSITE" id="PS00588">
    <property type="entry name" value="FLAGELLA_BB_ROD"/>
    <property type="match status" value="1"/>
</dbReference>
<evidence type="ECO:0000259" key="11">
    <source>
        <dbReference type="Pfam" id="PF22638"/>
    </source>
</evidence>
<dbReference type="eggNOG" id="COG1256">
    <property type="taxonomic scope" value="Bacteria"/>
</dbReference>
<dbReference type="NCBIfam" id="TIGR02492">
    <property type="entry name" value="flgK_ends"/>
    <property type="match status" value="1"/>
</dbReference>
<keyword evidence="12" id="KW-0969">Cilium</keyword>
<evidence type="ECO:0000256" key="1">
    <source>
        <dbReference type="ARBA" id="ARBA00004365"/>
    </source>
</evidence>
<dbReference type="STRING" id="371042.NG99_11670"/>
<evidence type="ECO:0000259" key="10">
    <source>
        <dbReference type="Pfam" id="PF21158"/>
    </source>
</evidence>
<dbReference type="InterPro" id="IPR053927">
    <property type="entry name" value="FlgK_helical"/>
</dbReference>
<dbReference type="EMBL" id="JRUQ01000037">
    <property type="protein sequence ID" value="KGT93319.1"/>
    <property type="molecule type" value="Genomic_DNA"/>
</dbReference>
<evidence type="ECO:0000256" key="6">
    <source>
        <dbReference type="ARBA" id="ARBA00023143"/>
    </source>
</evidence>
<evidence type="ECO:0000256" key="5">
    <source>
        <dbReference type="ARBA" id="ARBA00022525"/>
    </source>
</evidence>
<keyword evidence="12" id="KW-0966">Cell projection</keyword>
<comment type="caution">
    <text evidence="12">The sequence shown here is derived from an EMBL/GenBank/DDBJ whole genome shotgun (WGS) entry which is preliminary data.</text>
</comment>
<keyword evidence="13" id="KW-1185">Reference proteome</keyword>
<evidence type="ECO:0000256" key="7">
    <source>
        <dbReference type="RuleBase" id="RU362065"/>
    </source>
</evidence>
<protein>
    <recommendedName>
        <fullName evidence="4 7">Flagellar hook-associated protein 1</fullName>
        <shortName evidence="7">HAP1</shortName>
    </recommendedName>
</protein>
<feature type="domain" description="Flagellar hook-associated protein FlgK helical" evidence="11">
    <location>
        <begin position="99"/>
        <end position="335"/>
    </location>
</feature>
<evidence type="ECO:0000256" key="2">
    <source>
        <dbReference type="ARBA" id="ARBA00004613"/>
    </source>
</evidence>
<dbReference type="InterPro" id="IPR010930">
    <property type="entry name" value="Flg_bb/hook_C_dom"/>
</dbReference>
<dbReference type="PANTHER" id="PTHR30033">
    <property type="entry name" value="FLAGELLAR HOOK-ASSOCIATED PROTEIN 1"/>
    <property type="match status" value="1"/>
</dbReference>
<dbReference type="PANTHER" id="PTHR30033:SF1">
    <property type="entry name" value="FLAGELLAR HOOK-ASSOCIATED PROTEIN 1"/>
    <property type="match status" value="1"/>
</dbReference>
<keyword evidence="12" id="KW-0282">Flagellum</keyword>
<evidence type="ECO:0000259" key="9">
    <source>
        <dbReference type="Pfam" id="PF06429"/>
    </source>
</evidence>
<feature type="domain" description="Flagellar hook-associated protein 1 D2-like" evidence="10">
    <location>
        <begin position="344"/>
        <end position="424"/>
    </location>
</feature>
<dbReference type="AlphaFoldDB" id="A0A0A3Z6D1"/>
<evidence type="ECO:0000313" key="12">
    <source>
        <dbReference type="EMBL" id="KGT93319.1"/>
    </source>
</evidence>
<evidence type="ECO:0000256" key="4">
    <source>
        <dbReference type="ARBA" id="ARBA00016244"/>
    </source>
</evidence>
<feature type="domain" description="Flagellar basal body rod protein N-terminal" evidence="8">
    <location>
        <begin position="4"/>
        <end position="29"/>
    </location>
</feature>
<gene>
    <name evidence="7" type="primary">flgK</name>
    <name evidence="12" type="ORF">NG99_11670</name>
</gene>
<dbReference type="OrthoDB" id="9802553at2"/>
<evidence type="ECO:0000313" key="13">
    <source>
        <dbReference type="Proteomes" id="UP000030351"/>
    </source>
</evidence>
<comment type="similarity">
    <text evidence="3 7">Belongs to the flagella basal body rod proteins family.</text>
</comment>
<dbReference type="GO" id="GO:0005576">
    <property type="term" value="C:extracellular region"/>
    <property type="evidence" value="ECO:0007669"/>
    <property type="project" value="UniProtKB-SubCell"/>
</dbReference>
<dbReference type="InterPro" id="IPR002371">
    <property type="entry name" value="FlgK"/>
</dbReference>
<dbReference type="PRINTS" id="PR01005">
    <property type="entry name" value="FLGHOOKAP1"/>
</dbReference>
<dbReference type="GO" id="GO:0005198">
    <property type="term" value="F:structural molecule activity"/>
    <property type="evidence" value="ECO:0007669"/>
    <property type="project" value="UniProtKB-UniRule"/>
</dbReference>
<evidence type="ECO:0000256" key="3">
    <source>
        <dbReference type="ARBA" id="ARBA00009677"/>
    </source>
</evidence>
<dbReference type="InterPro" id="IPR019776">
    <property type="entry name" value="Flagellar_basal_body_rod_CS"/>
</dbReference>
<dbReference type="Pfam" id="PF22638">
    <property type="entry name" value="FlgK_D1"/>
    <property type="match status" value="1"/>
</dbReference>
<dbReference type="InterPro" id="IPR001444">
    <property type="entry name" value="Flag_bb_rod_N"/>
</dbReference>
<proteinExistence type="inferred from homology"/>
<name>A0A0A3Z6D1_9GAMM</name>
<keyword evidence="5 7" id="KW-0964">Secreted</keyword>
<dbReference type="Pfam" id="PF21158">
    <property type="entry name" value="flgK_1st_1"/>
    <property type="match status" value="1"/>
</dbReference>
<dbReference type="InterPro" id="IPR049119">
    <property type="entry name" value="FlgK_D2-like"/>
</dbReference>
<dbReference type="GO" id="GO:0044780">
    <property type="term" value="P:bacterial-type flagellum assembly"/>
    <property type="evidence" value="ECO:0007669"/>
    <property type="project" value="InterPro"/>
</dbReference>
<sequence>MNLMNIAQSGLSSAQAALNVVGNNINNAFSGSSTDPFISGYSRQSIMLGQAGGKTTSYGFFGYGVQVDGVQRAYNGFITNQVRGAATEYHSLNSRYEQLSQIDNMLGDDTSNISSSLNNIFSALEKMSSDPVNQAARQETLAQFKSIASQFKSSSKTLNGLEKSTNTQITQNVDDLNSYTEQLAKLNADIAKINAQTDGFPADLLDRRDNLLTKISQITGIKVDENNSNGTVNVTLSNGMPLVNGSRSYQLDASSSVENPAKTVVSYIDASGNKIPLDEEKMSGGKLGGLFKFRNHDLVDARNQLNQLALQMANKFNEVNKAGYDLNGDAGGDIFSFADPVALANRNNAGDASMNVTFSDITGIKATDYTLVFKGPGQSDWEITRADGSVVTPTIGGSGELEFDGLSIQLAGTPEVGDNFLLNPVAGAADSIGVAIVDGNQIAASSSADPDDESNNENIKELIAIKNEAVVGKATLSDAYASLASSVGSSTSSLEGTLETSATTADQFINQQQAISGVDLNEEYVNLEMFSQYYNANAQVLKTATSLFDTILSIR</sequence>
<evidence type="ECO:0000259" key="8">
    <source>
        <dbReference type="Pfam" id="PF00460"/>
    </source>
</evidence>
<organism evidence="12 13">
    <name type="scientific">Erwinia typographi</name>
    <dbReference type="NCBI Taxonomy" id="371042"/>
    <lineage>
        <taxon>Bacteria</taxon>
        <taxon>Pseudomonadati</taxon>
        <taxon>Pseudomonadota</taxon>
        <taxon>Gammaproteobacteria</taxon>
        <taxon>Enterobacterales</taxon>
        <taxon>Erwiniaceae</taxon>
        <taxon>Erwinia</taxon>
    </lineage>
</organism>
<dbReference type="GO" id="GO:0009424">
    <property type="term" value="C:bacterial-type flagellum hook"/>
    <property type="evidence" value="ECO:0007669"/>
    <property type="project" value="UniProtKB-UniRule"/>
</dbReference>
<dbReference type="SUPFAM" id="SSF64518">
    <property type="entry name" value="Phase 1 flagellin"/>
    <property type="match status" value="1"/>
</dbReference>
<keyword evidence="6 7" id="KW-0975">Bacterial flagellum</keyword>
<dbReference type="Proteomes" id="UP000030351">
    <property type="component" value="Unassembled WGS sequence"/>
</dbReference>